<name>A0A5B7GY32_PORTR</name>
<accession>A0A5B7GY32</accession>
<keyword evidence="2" id="KW-1185">Reference proteome</keyword>
<dbReference type="AlphaFoldDB" id="A0A5B7GY32"/>
<proteinExistence type="predicted"/>
<evidence type="ECO:0000313" key="2">
    <source>
        <dbReference type="Proteomes" id="UP000324222"/>
    </source>
</evidence>
<dbReference type="Proteomes" id="UP000324222">
    <property type="component" value="Unassembled WGS sequence"/>
</dbReference>
<comment type="caution">
    <text evidence="1">The sequence shown here is derived from an EMBL/GenBank/DDBJ whole genome shotgun (WGS) entry which is preliminary data.</text>
</comment>
<evidence type="ECO:0000313" key="1">
    <source>
        <dbReference type="EMBL" id="MPC62499.1"/>
    </source>
</evidence>
<sequence length="67" mass="7605">MLMTFPSFVVIPLSKRLNFHFSKDLTCPLLDSPLGLNEDTQPVFYSQVPPKDSIRIYGFNEWAGGID</sequence>
<gene>
    <name evidence="1" type="ORF">E2C01_056584</name>
</gene>
<reference evidence="1 2" key="1">
    <citation type="submission" date="2019-05" db="EMBL/GenBank/DDBJ databases">
        <title>Another draft genome of Portunus trituberculatus and its Hox gene families provides insights of decapod evolution.</title>
        <authorList>
            <person name="Jeong J.-H."/>
            <person name="Song I."/>
            <person name="Kim S."/>
            <person name="Choi T."/>
            <person name="Kim D."/>
            <person name="Ryu S."/>
            <person name="Kim W."/>
        </authorList>
    </citation>
    <scope>NUCLEOTIDE SEQUENCE [LARGE SCALE GENOMIC DNA]</scope>
    <source>
        <tissue evidence="1">Muscle</tissue>
    </source>
</reference>
<dbReference type="EMBL" id="VSRR010019750">
    <property type="protein sequence ID" value="MPC62499.1"/>
    <property type="molecule type" value="Genomic_DNA"/>
</dbReference>
<organism evidence="1 2">
    <name type="scientific">Portunus trituberculatus</name>
    <name type="common">Swimming crab</name>
    <name type="synonym">Neptunus trituberculatus</name>
    <dbReference type="NCBI Taxonomy" id="210409"/>
    <lineage>
        <taxon>Eukaryota</taxon>
        <taxon>Metazoa</taxon>
        <taxon>Ecdysozoa</taxon>
        <taxon>Arthropoda</taxon>
        <taxon>Crustacea</taxon>
        <taxon>Multicrustacea</taxon>
        <taxon>Malacostraca</taxon>
        <taxon>Eumalacostraca</taxon>
        <taxon>Eucarida</taxon>
        <taxon>Decapoda</taxon>
        <taxon>Pleocyemata</taxon>
        <taxon>Brachyura</taxon>
        <taxon>Eubrachyura</taxon>
        <taxon>Portunoidea</taxon>
        <taxon>Portunidae</taxon>
        <taxon>Portuninae</taxon>
        <taxon>Portunus</taxon>
    </lineage>
</organism>
<protein>
    <submittedName>
        <fullName evidence="1">Uncharacterized protein</fullName>
    </submittedName>
</protein>